<proteinExistence type="predicted"/>
<dbReference type="EMBL" id="AMXD01000087">
    <property type="protein sequence ID" value="ENO84349.1"/>
    <property type="molecule type" value="Genomic_DNA"/>
</dbReference>
<protein>
    <submittedName>
        <fullName evidence="3">Transposase IS66</fullName>
    </submittedName>
</protein>
<dbReference type="Proteomes" id="UP000013042">
    <property type="component" value="Unassembled WGS sequence"/>
</dbReference>
<dbReference type="Pfam" id="PF13817">
    <property type="entry name" value="DDE_Tnp_IS66_C"/>
    <property type="match status" value="1"/>
</dbReference>
<comment type="caution">
    <text evidence="3">The sequence shown here is derived from an EMBL/GenBank/DDBJ whole genome shotgun (WGS) entry which is preliminary data.</text>
</comment>
<feature type="domain" description="Transposase IS66 C-terminal" evidence="2">
    <location>
        <begin position="20"/>
        <end position="54"/>
    </location>
</feature>
<evidence type="ECO:0000313" key="3">
    <source>
        <dbReference type="EMBL" id="ENO84349.1"/>
    </source>
</evidence>
<feature type="region of interest" description="Disordered" evidence="1">
    <location>
        <begin position="1"/>
        <end position="27"/>
    </location>
</feature>
<accession>N6YWN2</accession>
<organism evidence="3 4">
    <name type="scientific">Thauera aminoaromatica S2</name>
    <dbReference type="NCBI Taxonomy" id="1234381"/>
    <lineage>
        <taxon>Bacteria</taxon>
        <taxon>Pseudomonadati</taxon>
        <taxon>Pseudomonadota</taxon>
        <taxon>Betaproteobacteria</taxon>
        <taxon>Rhodocyclales</taxon>
        <taxon>Zoogloeaceae</taxon>
        <taxon>Thauera</taxon>
    </lineage>
</organism>
<dbReference type="AlphaFoldDB" id="N6YWN2"/>
<evidence type="ECO:0000313" key="4">
    <source>
        <dbReference type="Proteomes" id="UP000013042"/>
    </source>
</evidence>
<evidence type="ECO:0000256" key="1">
    <source>
        <dbReference type="SAM" id="MobiDB-lite"/>
    </source>
</evidence>
<name>N6YWN2_THASP</name>
<reference evidence="3 4" key="1">
    <citation type="submission" date="2012-09" db="EMBL/GenBank/DDBJ databases">
        <title>Draft Genome Sequences of 6 Strains from Genus Thauera.</title>
        <authorList>
            <person name="Liu B."/>
            <person name="Shapleigh J.P."/>
            <person name="Frostegard A.H."/>
        </authorList>
    </citation>
    <scope>NUCLEOTIDE SEQUENCE [LARGE SCALE GENOMIC DNA]</scope>
    <source>
        <strain evidence="3 4">S2</strain>
    </source>
</reference>
<gene>
    <name evidence="3" type="ORF">C665_13284</name>
</gene>
<sequence length="62" mass="6818">MVARAAHPSAQPLGHRPRHQSAQLNGHGPFAYLKDVLEWLPTQPHSRIGALLPHRRQPAACA</sequence>
<dbReference type="InterPro" id="IPR039552">
    <property type="entry name" value="IS66_C"/>
</dbReference>
<evidence type="ECO:0000259" key="2">
    <source>
        <dbReference type="Pfam" id="PF13817"/>
    </source>
</evidence>